<sequence>MLRKLGFGLLWVGFVSYAFLLAPPQQPDTFTLIQNLSTGQWDGINPIIIALFNLMGIWPMIFACLLFFDGRGQKLPAWPFASLSFGVGAFSLLPYLALRQPNPEFTGEKDNLLKLLDSRWTGLAIGSAAIALLAFAFLGGDWANFIGQWQTSRFIHVMSLDFCLLCGLFPALLGDDMARRGWQNSPLFWLFCFPLLGAIAYLIARPPLPTEEAPQTTPNPV</sequence>
<accession>A0A1E5QLE2</accession>
<dbReference type="AlphaFoldDB" id="A0A1E5QLE2"/>
<evidence type="ECO:0000256" key="1">
    <source>
        <dbReference type="SAM" id="Phobius"/>
    </source>
</evidence>
<feature type="transmembrane region" description="Helical" evidence="1">
    <location>
        <begin position="118"/>
        <end position="142"/>
    </location>
</feature>
<name>A0A1E5QLE2_9CYAN</name>
<keyword evidence="1" id="KW-1133">Transmembrane helix</keyword>
<organism evidence="2">
    <name type="scientific">Desertifilum tharense IPPAS B-1220</name>
    <dbReference type="NCBI Taxonomy" id="1781255"/>
    <lineage>
        <taxon>Bacteria</taxon>
        <taxon>Bacillati</taxon>
        <taxon>Cyanobacteriota</taxon>
        <taxon>Cyanophyceae</taxon>
        <taxon>Desertifilales</taxon>
        <taxon>Desertifilaceae</taxon>
        <taxon>Desertifilum</taxon>
    </lineage>
</organism>
<feature type="transmembrane region" description="Helical" evidence="1">
    <location>
        <begin position="154"/>
        <end position="174"/>
    </location>
</feature>
<dbReference type="PANTHER" id="PTHR36009">
    <property type="match status" value="1"/>
</dbReference>
<dbReference type="EMBL" id="MJGC01000053">
    <property type="protein sequence ID" value="OEJ75173.1"/>
    <property type="molecule type" value="Genomic_DNA"/>
</dbReference>
<gene>
    <name evidence="2" type="ORF">BH720_10615</name>
</gene>
<comment type="caution">
    <text evidence="2">The sequence shown here is derived from an EMBL/GenBank/DDBJ whole genome shotgun (WGS) entry which is preliminary data.</text>
</comment>
<reference evidence="2" key="1">
    <citation type="submission" date="2016-09" db="EMBL/GenBank/DDBJ databases">
        <title>Draft genome of thermotolerant cyanobacterium Desertifilum sp. strain IPPAS B-1220.</title>
        <authorList>
            <person name="Sinetova M.A."/>
            <person name="Bolakhan K."/>
            <person name="Zayadan B.K."/>
            <person name="Mironov K.S."/>
            <person name="Ustinova V."/>
            <person name="Kupriyanova E.V."/>
            <person name="Sidorov R.A."/>
            <person name="Skrypnik A.N."/>
            <person name="Gogoleva N.E."/>
            <person name="Gogolev Y.V."/>
            <person name="Los D.A."/>
        </authorList>
    </citation>
    <scope>NUCLEOTIDE SEQUENCE [LARGE SCALE GENOMIC DNA]</scope>
    <source>
        <strain evidence="2">IPPAS B-1220</strain>
    </source>
</reference>
<dbReference type="OrthoDB" id="482433at2"/>
<keyword evidence="1" id="KW-0472">Membrane</keyword>
<feature type="transmembrane region" description="Helical" evidence="1">
    <location>
        <begin position="186"/>
        <end position="204"/>
    </location>
</feature>
<dbReference type="STRING" id="1781255.BH720_10615"/>
<protein>
    <submittedName>
        <fullName evidence="2">DUF2834 domain-containing protein</fullName>
    </submittedName>
</protein>
<dbReference type="RefSeq" id="WP_069967171.1">
    <property type="nucleotide sequence ID" value="NZ_CM124774.1"/>
</dbReference>
<evidence type="ECO:0000313" key="2">
    <source>
        <dbReference type="EMBL" id="OEJ75173.1"/>
    </source>
</evidence>
<feature type="transmembrane region" description="Helical" evidence="1">
    <location>
        <begin position="80"/>
        <end position="98"/>
    </location>
</feature>
<proteinExistence type="predicted"/>
<dbReference type="PANTHER" id="PTHR36009:SF3">
    <property type="entry name" value="TRANSMEMBRANE PROTEIN"/>
    <property type="match status" value="1"/>
</dbReference>
<keyword evidence="1" id="KW-0812">Transmembrane</keyword>
<feature type="transmembrane region" description="Helical" evidence="1">
    <location>
        <begin position="44"/>
        <end position="68"/>
    </location>
</feature>